<protein>
    <submittedName>
        <fullName evidence="1">Uncharacterized protein</fullName>
    </submittedName>
</protein>
<evidence type="ECO:0000313" key="2">
    <source>
        <dbReference type="Proteomes" id="UP000265520"/>
    </source>
</evidence>
<dbReference type="AlphaFoldDB" id="A0A392S305"/>
<proteinExistence type="predicted"/>
<comment type="caution">
    <text evidence="1">The sequence shown here is derived from an EMBL/GenBank/DDBJ whole genome shotgun (WGS) entry which is preliminary data.</text>
</comment>
<name>A0A392S305_9FABA</name>
<evidence type="ECO:0000313" key="1">
    <source>
        <dbReference type="EMBL" id="MCI42584.1"/>
    </source>
</evidence>
<accession>A0A392S305</accession>
<dbReference type="EMBL" id="LXQA010306341">
    <property type="protein sequence ID" value="MCI42584.1"/>
    <property type="molecule type" value="Genomic_DNA"/>
</dbReference>
<reference evidence="1 2" key="1">
    <citation type="journal article" date="2018" name="Front. Plant Sci.">
        <title>Red Clover (Trifolium pratense) and Zigzag Clover (T. medium) - A Picture of Genomic Similarities and Differences.</title>
        <authorList>
            <person name="Dluhosova J."/>
            <person name="Istvanek J."/>
            <person name="Nedelnik J."/>
            <person name="Repkova J."/>
        </authorList>
    </citation>
    <scope>NUCLEOTIDE SEQUENCE [LARGE SCALE GENOMIC DNA]</scope>
    <source>
        <strain evidence="2">cv. 10/8</strain>
        <tissue evidence="1">Leaf</tissue>
    </source>
</reference>
<sequence length="67" mass="7348">AVALSPHALIQSSETLSHGPTMVSEPMVRQRVFPTNVVRWRVSLNNGNYGVKITCMIALKLNVDDPS</sequence>
<keyword evidence="2" id="KW-1185">Reference proteome</keyword>
<dbReference type="Proteomes" id="UP000265520">
    <property type="component" value="Unassembled WGS sequence"/>
</dbReference>
<organism evidence="1 2">
    <name type="scientific">Trifolium medium</name>
    <dbReference type="NCBI Taxonomy" id="97028"/>
    <lineage>
        <taxon>Eukaryota</taxon>
        <taxon>Viridiplantae</taxon>
        <taxon>Streptophyta</taxon>
        <taxon>Embryophyta</taxon>
        <taxon>Tracheophyta</taxon>
        <taxon>Spermatophyta</taxon>
        <taxon>Magnoliopsida</taxon>
        <taxon>eudicotyledons</taxon>
        <taxon>Gunneridae</taxon>
        <taxon>Pentapetalae</taxon>
        <taxon>rosids</taxon>
        <taxon>fabids</taxon>
        <taxon>Fabales</taxon>
        <taxon>Fabaceae</taxon>
        <taxon>Papilionoideae</taxon>
        <taxon>50 kb inversion clade</taxon>
        <taxon>NPAAA clade</taxon>
        <taxon>Hologalegina</taxon>
        <taxon>IRL clade</taxon>
        <taxon>Trifolieae</taxon>
        <taxon>Trifolium</taxon>
    </lineage>
</organism>
<feature type="non-terminal residue" evidence="1">
    <location>
        <position position="1"/>
    </location>
</feature>